<dbReference type="EMBL" id="CP157483">
    <property type="protein sequence ID" value="XBO42126.1"/>
    <property type="molecule type" value="Genomic_DNA"/>
</dbReference>
<organism evidence="1">
    <name type="scientific">Pedococcus sp. KACC 23699</name>
    <dbReference type="NCBI Taxonomy" id="3149228"/>
    <lineage>
        <taxon>Bacteria</taxon>
        <taxon>Bacillati</taxon>
        <taxon>Actinomycetota</taxon>
        <taxon>Actinomycetes</taxon>
        <taxon>Micrococcales</taxon>
        <taxon>Intrasporangiaceae</taxon>
        <taxon>Pedococcus</taxon>
    </lineage>
</organism>
<name>A0AAU7JPJ8_9MICO</name>
<dbReference type="RefSeq" id="WP_406829528.1">
    <property type="nucleotide sequence ID" value="NZ_CP157483.1"/>
</dbReference>
<proteinExistence type="predicted"/>
<reference evidence="1" key="1">
    <citation type="submission" date="2024-05" db="EMBL/GenBank/DDBJ databases">
        <authorList>
            <person name="Kim S."/>
            <person name="Heo J."/>
            <person name="Choi H."/>
            <person name="Choi Y."/>
            <person name="Kwon S.-W."/>
            <person name="Kim Y."/>
        </authorList>
    </citation>
    <scope>NUCLEOTIDE SEQUENCE</scope>
    <source>
        <strain evidence="1">KACC 23699</strain>
    </source>
</reference>
<evidence type="ECO:0000313" key="1">
    <source>
        <dbReference type="EMBL" id="XBO42126.1"/>
    </source>
</evidence>
<accession>A0AAU7JPJ8</accession>
<dbReference type="AlphaFoldDB" id="A0AAU7JPJ8"/>
<sequence>MPRPPCLDSSCQLTGSAATAATDESAVIPPGSVYLVTQLYTGANVDVLVTAVDNR</sequence>
<gene>
    <name evidence="1" type="ORF">ABEG17_11040</name>
</gene>
<protein>
    <submittedName>
        <fullName evidence="1">Uncharacterized protein</fullName>
    </submittedName>
</protein>